<evidence type="ECO:0000313" key="3">
    <source>
        <dbReference type="EMBL" id="CAL6028873.1"/>
    </source>
</evidence>
<dbReference type="EMBL" id="CATOUU010001179">
    <property type="protein sequence ID" value="CAI9977637.1"/>
    <property type="molecule type" value="Genomic_DNA"/>
</dbReference>
<accession>A0AA86V603</accession>
<dbReference type="AlphaFoldDB" id="A0AA86V603"/>
<keyword evidence="1" id="KW-0472">Membrane</keyword>
<reference evidence="2" key="1">
    <citation type="submission" date="2023-06" db="EMBL/GenBank/DDBJ databases">
        <authorList>
            <person name="Kurt Z."/>
        </authorList>
    </citation>
    <scope>NUCLEOTIDE SEQUENCE</scope>
</reference>
<dbReference type="Proteomes" id="UP001642409">
    <property type="component" value="Unassembled WGS sequence"/>
</dbReference>
<evidence type="ECO:0000313" key="2">
    <source>
        <dbReference type="EMBL" id="CAI9977637.1"/>
    </source>
</evidence>
<gene>
    <name evidence="3" type="ORF">HINF_LOCUS32018</name>
    <name evidence="2" type="ORF">HINF_LOCUS65282</name>
</gene>
<comment type="caution">
    <text evidence="2">The sequence shown here is derived from an EMBL/GenBank/DDBJ whole genome shotgun (WGS) entry which is preliminary data.</text>
</comment>
<evidence type="ECO:0000256" key="1">
    <source>
        <dbReference type="SAM" id="Phobius"/>
    </source>
</evidence>
<organism evidence="2">
    <name type="scientific">Hexamita inflata</name>
    <dbReference type="NCBI Taxonomy" id="28002"/>
    <lineage>
        <taxon>Eukaryota</taxon>
        <taxon>Metamonada</taxon>
        <taxon>Diplomonadida</taxon>
        <taxon>Hexamitidae</taxon>
        <taxon>Hexamitinae</taxon>
        <taxon>Hexamita</taxon>
    </lineage>
</organism>
<evidence type="ECO:0000313" key="4">
    <source>
        <dbReference type="Proteomes" id="UP001642409"/>
    </source>
</evidence>
<keyword evidence="1" id="KW-0812">Transmembrane</keyword>
<dbReference type="EMBL" id="CAXDID020000108">
    <property type="protein sequence ID" value="CAL6028873.1"/>
    <property type="molecule type" value="Genomic_DNA"/>
</dbReference>
<proteinExistence type="predicted"/>
<keyword evidence="1" id="KW-1133">Transmembrane helix</keyword>
<feature type="transmembrane region" description="Helical" evidence="1">
    <location>
        <begin position="835"/>
        <end position="852"/>
    </location>
</feature>
<name>A0AA86V603_9EUKA</name>
<protein>
    <submittedName>
        <fullName evidence="3">Hypothetical_protein</fullName>
    </submittedName>
</protein>
<sequence>MHKHKQLLIQHHYKQIPLQTILIYLTLQDIQDEKQLVDGFLDQINQFFINDGLDSFVQTDTLKNNEEVFNNVSSAIKNLISTTKIAHQKFNQYIIDNNISQICTQTNIPETTQSSQYNNQAINSDNYIASIERSKNCQTIDLIQLFKNITNNQNKQKSIIQFLESSGNTITYPYTSNQLTDTNYNQNILNFYGSRIKFIYPCKSFNSVNQAFDFNYQLNNEQKINHNITDKFQYTKLFDFINQLSSYKQKNAACYGDQYISMSDKYWSIGVDNELQDFIGKTYSNESKNIKISQLFNAINKTIASIHHNLQLRIYKQNKPYGAGNDRTSSKMQIFIQDADYIETSDYALELIKQYTEITKENQILCQFEIVILKNNNLKKPISELLQKIFTITLMDLEIDQYIEHQLKVINSTDSYYTIPSSVDCFNQDVIQICSLINQSSKFNLSVICSSIPIQQIFSSVGQQYIVDTEKEQYIAKNTNKIFHYKYFLAQLEPQKFFHLNQYKKSSVVMNGILHLIENIDGYNRLIIQIREVDDTNYKLSGTILPTASPFTFDKCITPQTTGFIFNTNNKYQVDCSQPSLIFDEIYANPDQNQDAVLLLSDITLNSISILNSFFGPVGTVIGRMAQNNMSIMLTDMILSDECMKKVRDMIHEYPNEVDFTTNKFHLAQLFCFYEQNGQVKSANFSFMIKAHANLVITDFIFFPSDSVQDLFEFGVYNLITIDYETLFPVTPNHMQTLFSSGLLLCALTDHPDYLYKQMKFGSISKLKSDVFAELDNLNGIVFAMKPEKIVAFNCSEQFFSNEIMKNSQERADYFLNAFQMNAEEGKFRGEIQQVLIIVIGISTGILVSLLLRS</sequence>
<reference evidence="3 4" key="2">
    <citation type="submission" date="2024-07" db="EMBL/GenBank/DDBJ databases">
        <authorList>
            <person name="Akdeniz Z."/>
        </authorList>
    </citation>
    <scope>NUCLEOTIDE SEQUENCE [LARGE SCALE GENOMIC DNA]</scope>
</reference>
<keyword evidence="4" id="KW-1185">Reference proteome</keyword>